<comment type="caution">
    <text evidence="3">The sequence shown here is derived from an EMBL/GenBank/DDBJ whole genome shotgun (WGS) entry which is preliminary data.</text>
</comment>
<proteinExistence type="predicted"/>
<protein>
    <submittedName>
        <fullName evidence="3">Uncharacterized protein</fullName>
    </submittedName>
</protein>
<evidence type="ECO:0000256" key="2">
    <source>
        <dbReference type="SAM" id="SignalP"/>
    </source>
</evidence>
<evidence type="ECO:0000256" key="1">
    <source>
        <dbReference type="SAM" id="MobiDB-lite"/>
    </source>
</evidence>
<feature type="chain" id="PRO_5012759253" evidence="2">
    <location>
        <begin position="20"/>
        <end position="141"/>
    </location>
</feature>
<evidence type="ECO:0000313" key="3">
    <source>
        <dbReference type="EMBL" id="OWY36122.1"/>
    </source>
</evidence>
<feature type="signal peptide" evidence="2">
    <location>
        <begin position="1"/>
        <end position="19"/>
    </location>
</feature>
<keyword evidence="4" id="KW-1185">Reference proteome</keyword>
<organism evidence="3 4">
    <name type="scientific">Herbaspirillum aquaticum</name>
    <dbReference type="NCBI Taxonomy" id="568783"/>
    <lineage>
        <taxon>Bacteria</taxon>
        <taxon>Pseudomonadati</taxon>
        <taxon>Pseudomonadota</taxon>
        <taxon>Betaproteobacteria</taxon>
        <taxon>Burkholderiales</taxon>
        <taxon>Oxalobacteraceae</taxon>
        <taxon>Herbaspirillum</taxon>
    </lineage>
</organism>
<reference evidence="3 4" key="1">
    <citation type="journal article" date="2010" name="Int. J. Syst. Evol. Microbiol.">
        <title>Reclassification of Herbaspirillum putei as a later heterotypic synonym of Herbaspirillum huttiense, with the description of H. huttiense subsp. huttiense subsp. nov. and H. huttiense subsp. putei subsp. nov., comb. nov., and description of Herbaspirillum aquaticum sp. nov.</title>
        <authorList>
            <person name="Dobritsa A.P."/>
            <person name="Reddy M.C."/>
            <person name="Samadpour M."/>
        </authorList>
    </citation>
    <scope>NUCLEOTIDE SEQUENCE [LARGE SCALE GENOMIC DNA]</scope>
    <source>
        <strain evidence="3 4">IEH 4430</strain>
    </source>
</reference>
<name>A0A225SXX3_9BURK</name>
<sequence length="141" mass="14763">MRRLLLLLLTLLIPLQLLAATGEVQLREQLREQLQVPATSSSAAHLHAFAKGSGHACPAAVPAAWPAAAVDALAAGSLTGDEVPASDDDDQPGAQGELEDPALPAAIATPGLHWFPFPHAFAASLNWSSFLRDQLRPPPLA</sequence>
<keyword evidence="2" id="KW-0732">Signal</keyword>
<dbReference type="AlphaFoldDB" id="A0A225SXX3"/>
<evidence type="ECO:0000313" key="4">
    <source>
        <dbReference type="Proteomes" id="UP000214747"/>
    </source>
</evidence>
<accession>A0A225SXX3</accession>
<dbReference type="EMBL" id="NJGV01000002">
    <property type="protein sequence ID" value="OWY36122.1"/>
    <property type="molecule type" value="Genomic_DNA"/>
</dbReference>
<dbReference type="Proteomes" id="UP000214747">
    <property type="component" value="Unassembled WGS sequence"/>
</dbReference>
<dbReference type="RefSeq" id="WP_088753684.1">
    <property type="nucleotide sequence ID" value="NZ_NJGV01000002.1"/>
</dbReference>
<gene>
    <name evidence="3" type="ORF">CEJ45_02610</name>
</gene>
<feature type="region of interest" description="Disordered" evidence="1">
    <location>
        <begin position="79"/>
        <end position="102"/>
    </location>
</feature>